<sequence>MTSGSILTIGHSTHDLADLIELLRRHDVTALADVRSVPASRFAPQFNRGSVRSGLRDTGIGYVFLGKELGARTDDTSCYVDGQVRYRRLARTPEFRGGIGRLMNGARTERIALLCAEAEPLDCHRTVLVARALTERGAAIGHIHADGQLESHTDAMERLMSRFGLADPDLFRTPSERLADALRRQERRIAYVNEDYRGDRAEESWRRQLRGDS</sequence>
<dbReference type="RefSeq" id="WP_188828066.1">
    <property type="nucleotide sequence ID" value="NZ_BMMW01000001.1"/>
</dbReference>
<dbReference type="Proteomes" id="UP000612956">
    <property type="component" value="Unassembled WGS sequence"/>
</dbReference>
<organism evidence="1 2">
    <name type="scientific">Nocardia camponoti</name>
    <dbReference type="NCBI Taxonomy" id="1616106"/>
    <lineage>
        <taxon>Bacteria</taxon>
        <taxon>Bacillati</taxon>
        <taxon>Actinomycetota</taxon>
        <taxon>Actinomycetes</taxon>
        <taxon>Mycobacteriales</taxon>
        <taxon>Nocardiaceae</taxon>
        <taxon>Nocardia</taxon>
    </lineage>
</organism>
<evidence type="ECO:0000313" key="1">
    <source>
        <dbReference type="EMBL" id="GGK44933.1"/>
    </source>
</evidence>
<reference evidence="1" key="1">
    <citation type="journal article" date="2014" name="Int. J. Syst. Evol. Microbiol.">
        <title>Complete genome sequence of Corynebacterium casei LMG S-19264T (=DSM 44701T), isolated from a smear-ripened cheese.</title>
        <authorList>
            <consortium name="US DOE Joint Genome Institute (JGI-PGF)"/>
            <person name="Walter F."/>
            <person name="Albersmeier A."/>
            <person name="Kalinowski J."/>
            <person name="Ruckert C."/>
        </authorList>
    </citation>
    <scope>NUCLEOTIDE SEQUENCE</scope>
    <source>
        <strain evidence="1">CGMCC 4.7278</strain>
    </source>
</reference>
<dbReference type="PANTHER" id="PTHR39337">
    <property type="entry name" value="BLR5642 PROTEIN"/>
    <property type="match status" value="1"/>
</dbReference>
<dbReference type="EMBL" id="BMMW01000001">
    <property type="protein sequence ID" value="GGK44933.1"/>
    <property type="molecule type" value="Genomic_DNA"/>
</dbReference>
<gene>
    <name evidence="1" type="ORF">GCM10011591_15660</name>
</gene>
<name>A0A917QD53_9NOCA</name>
<proteinExistence type="predicted"/>
<evidence type="ECO:0008006" key="3">
    <source>
        <dbReference type="Google" id="ProtNLM"/>
    </source>
</evidence>
<dbReference type="AlphaFoldDB" id="A0A917QD53"/>
<reference evidence="1" key="2">
    <citation type="submission" date="2020-09" db="EMBL/GenBank/DDBJ databases">
        <authorList>
            <person name="Sun Q."/>
            <person name="Zhou Y."/>
        </authorList>
    </citation>
    <scope>NUCLEOTIDE SEQUENCE</scope>
    <source>
        <strain evidence="1">CGMCC 4.7278</strain>
    </source>
</reference>
<evidence type="ECO:0000313" key="2">
    <source>
        <dbReference type="Proteomes" id="UP000612956"/>
    </source>
</evidence>
<dbReference type="InterPro" id="IPR007438">
    <property type="entry name" value="DUF488"/>
</dbReference>
<dbReference type="Pfam" id="PF04343">
    <property type="entry name" value="DUF488"/>
    <property type="match status" value="1"/>
</dbReference>
<comment type="caution">
    <text evidence="1">The sequence shown here is derived from an EMBL/GenBank/DDBJ whole genome shotgun (WGS) entry which is preliminary data.</text>
</comment>
<protein>
    <recommendedName>
        <fullName evidence="3">DUF488 domain-containing protein</fullName>
    </recommendedName>
</protein>
<keyword evidence="2" id="KW-1185">Reference proteome</keyword>
<accession>A0A917QD53</accession>
<dbReference type="PANTHER" id="PTHR39337:SF1">
    <property type="entry name" value="BLR5642 PROTEIN"/>
    <property type="match status" value="1"/>
</dbReference>